<dbReference type="PANTHER" id="PTHR33144">
    <property type="entry name" value="OS10G0409366 PROTEIN-RELATED"/>
    <property type="match status" value="1"/>
</dbReference>
<proteinExistence type="predicted"/>
<dbReference type="EMBL" id="JBGMDY010000001">
    <property type="protein sequence ID" value="KAL2347362.1"/>
    <property type="molecule type" value="Genomic_DNA"/>
</dbReference>
<dbReference type="Gene3D" id="1.20.58.340">
    <property type="entry name" value="Magnesium transport protein CorA, transmembrane region"/>
    <property type="match status" value="1"/>
</dbReference>
<evidence type="ECO:0000313" key="2">
    <source>
        <dbReference type="EMBL" id="KAL2347362.1"/>
    </source>
</evidence>
<gene>
    <name evidence="2" type="ORF">Fmac_001362</name>
</gene>
<dbReference type="AlphaFoldDB" id="A0ABD1NGW2"/>
<evidence type="ECO:0008006" key="4">
    <source>
        <dbReference type="Google" id="ProtNLM"/>
    </source>
</evidence>
<dbReference type="PANTHER" id="PTHR33144:SF45">
    <property type="entry name" value="TRANSPOSASE TNP1_EN_SPM-LIKE DOMAIN-CONTAINING PROTEIN"/>
    <property type="match status" value="1"/>
</dbReference>
<accession>A0ABD1NGW2</accession>
<organism evidence="2 3">
    <name type="scientific">Flemingia macrophylla</name>
    <dbReference type="NCBI Taxonomy" id="520843"/>
    <lineage>
        <taxon>Eukaryota</taxon>
        <taxon>Viridiplantae</taxon>
        <taxon>Streptophyta</taxon>
        <taxon>Embryophyta</taxon>
        <taxon>Tracheophyta</taxon>
        <taxon>Spermatophyta</taxon>
        <taxon>Magnoliopsida</taxon>
        <taxon>eudicotyledons</taxon>
        <taxon>Gunneridae</taxon>
        <taxon>Pentapetalae</taxon>
        <taxon>rosids</taxon>
        <taxon>fabids</taxon>
        <taxon>Fabales</taxon>
        <taxon>Fabaceae</taxon>
        <taxon>Papilionoideae</taxon>
        <taxon>50 kb inversion clade</taxon>
        <taxon>NPAAA clade</taxon>
        <taxon>indigoferoid/millettioid clade</taxon>
        <taxon>Phaseoleae</taxon>
        <taxon>Flemingia</taxon>
    </lineage>
</organism>
<reference evidence="2 3" key="1">
    <citation type="submission" date="2024-08" db="EMBL/GenBank/DDBJ databases">
        <title>Insights into the chromosomal genome structure of Flemingia macrophylla.</title>
        <authorList>
            <person name="Ding Y."/>
            <person name="Zhao Y."/>
            <person name="Bi W."/>
            <person name="Wu M."/>
            <person name="Zhao G."/>
            <person name="Gong Y."/>
            <person name="Li W."/>
            <person name="Zhang P."/>
        </authorList>
    </citation>
    <scope>NUCLEOTIDE SEQUENCE [LARGE SCALE GENOMIC DNA]</scope>
    <source>
        <strain evidence="2">DYQJB</strain>
        <tissue evidence="2">Leaf</tissue>
    </source>
</reference>
<dbReference type="Proteomes" id="UP001603857">
    <property type="component" value="Unassembled WGS sequence"/>
</dbReference>
<dbReference type="InterPro" id="IPR004252">
    <property type="entry name" value="Probable_transposase_24"/>
</dbReference>
<keyword evidence="3" id="KW-1185">Reference proteome</keyword>
<evidence type="ECO:0000313" key="3">
    <source>
        <dbReference type="Proteomes" id="UP001603857"/>
    </source>
</evidence>
<sequence>MGWYSMRSSKFGEVEVEEWMWLGLRLGIRARNCSWMVWYIMDWWMGRRLNRRNEGLVEEIEFPFEICALEVLKTICSLLDARTREFETPGYVALDELTSKVCDCYSHTVSWASGILLKLVDEQGHISQTRLRVQDVFVMTDSPTRILTQWNRNNQPVGDSSSLLAGFLGQVASNFGNFPVLYENWTQVPEQYKNNVYVNTIQLSVEENIQNHPPHIPHDHWAIFVRYRLTAKAMETIHSREFSRAEIYQLSHKKPDGTFVNEEASELHEKLHKEMQHCSENEAFLRVCGKEHPGYVRGMGLGVSPSQIIGSSSGATSSTTSFESNERIEQMQAEIQTLKAQVAEIDSFKAQVAEVDVLKQQISFLMQRAKGDETLDLESPVENVLLKEAICQMEEIHQ</sequence>
<feature type="coiled-coil region" evidence="1">
    <location>
        <begin position="321"/>
        <end position="348"/>
    </location>
</feature>
<evidence type="ECO:0000256" key="1">
    <source>
        <dbReference type="SAM" id="Coils"/>
    </source>
</evidence>
<protein>
    <recommendedName>
        <fullName evidence="4">Aminotransferase-like plant mobile domain-containing protein</fullName>
    </recommendedName>
</protein>
<name>A0ABD1NGW2_9FABA</name>
<dbReference type="Pfam" id="PF03004">
    <property type="entry name" value="Transposase_24"/>
    <property type="match status" value="1"/>
</dbReference>
<keyword evidence="1" id="KW-0175">Coiled coil</keyword>
<comment type="caution">
    <text evidence="2">The sequence shown here is derived from an EMBL/GenBank/DDBJ whole genome shotgun (WGS) entry which is preliminary data.</text>
</comment>